<dbReference type="EMBL" id="AP011112">
    <property type="protein sequence ID" value="BAI69485.1"/>
    <property type="molecule type" value="Genomic_DNA"/>
</dbReference>
<dbReference type="KEGG" id="hte:Hydth_1023"/>
<proteinExistence type="predicted"/>
<dbReference type="KEGG" id="hth:HTH_1027"/>
<feature type="transmembrane region" description="Helical" evidence="1">
    <location>
        <begin position="69"/>
        <end position="92"/>
    </location>
</feature>
<feature type="transmembrane region" description="Helical" evidence="1">
    <location>
        <begin position="115"/>
        <end position="135"/>
    </location>
</feature>
<feature type="domain" description="DUF2231" evidence="2">
    <location>
        <begin position="38"/>
        <end position="174"/>
    </location>
</feature>
<evidence type="ECO:0000313" key="3">
    <source>
        <dbReference type="EMBL" id="BAI69485.1"/>
    </source>
</evidence>
<keyword evidence="1" id="KW-0472">Membrane</keyword>
<evidence type="ECO:0000313" key="4">
    <source>
        <dbReference type="Proteomes" id="UP000002574"/>
    </source>
</evidence>
<keyword evidence="1" id="KW-1133">Transmembrane helix</keyword>
<feature type="transmembrane region" description="Helical" evidence="1">
    <location>
        <begin position="147"/>
        <end position="168"/>
    </location>
</feature>
<accession>D3DI33</accession>
<dbReference type="Pfam" id="PF09990">
    <property type="entry name" value="DUF2231"/>
    <property type="match status" value="1"/>
</dbReference>
<protein>
    <recommendedName>
        <fullName evidence="2">DUF2231 domain-containing protein</fullName>
    </recommendedName>
</protein>
<feature type="transmembrane region" description="Helical" evidence="1">
    <location>
        <begin position="45"/>
        <end position="62"/>
    </location>
</feature>
<keyword evidence="1" id="KW-0812">Transmembrane</keyword>
<dbReference type="RefSeq" id="WP_012963665.1">
    <property type="nucleotide sequence ID" value="NC_013799.1"/>
</dbReference>
<dbReference type="AlphaFoldDB" id="D3DI33"/>
<dbReference type="STRING" id="608538.HTH_1027"/>
<gene>
    <name evidence="3" type="ordered locus">HTH_1027</name>
</gene>
<keyword evidence="4" id="KW-1185">Reference proteome</keyword>
<sequence>MFIVMTLLVWLGLGCAHEVAANVSPYSYMVKYPWIVKIHPPIVHYAISVPIISLAFELYYILRKRSNNTLAIILHVLSILVITVAVLTGYVVHKAISAIPVYVEAMHILHIHQRIGFYILAMSYAWLFLIIIYALKPYKYLKIFSIILLILICCFVFYQSYLGGIMVYDYGLGVNIENQDWR</sequence>
<evidence type="ECO:0000259" key="2">
    <source>
        <dbReference type="Pfam" id="PF09990"/>
    </source>
</evidence>
<dbReference type="Proteomes" id="UP000002574">
    <property type="component" value="Chromosome"/>
</dbReference>
<dbReference type="eggNOG" id="COG4244">
    <property type="taxonomic scope" value="Bacteria"/>
</dbReference>
<dbReference type="InterPro" id="IPR019251">
    <property type="entry name" value="DUF2231_TM"/>
</dbReference>
<reference evidence="3 4" key="1">
    <citation type="journal article" date="2010" name="J. Bacteriol.">
        <title>Complete genome sequence of the thermophilic, obligately chemolithoautotrophic hydrogen-oxidizing bacterium Hydrogenobacter thermophilus TK-6.</title>
        <authorList>
            <person name="Arai H."/>
            <person name="Kanbe H."/>
            <person name="Ishii M."/>
            <person name="Igarashi Y."/>
        </authorList>
    </citation>
    <scope>NUCLEOTIDE SEQUENCE [LARGE SCALE GENOMIC DNA]</scope>
    <source>
        <strain evidence="4">DSM 6534 / IAM 12695 / TK-6</strain>
    </source>
</reference>
<dbReference type="OrthoDB" id="15540at2"/>
<name>D3DI33_HYDTT</name>
<evidence type="ECO:0000256" key="1">
    <source>
        <dbReference type="SAM" id="Phobius"/>
    </source>
</evidence>
<organism evidence="3 4">
    <name type="scientific">Hydrogenobacter thermophilus (strain DSM 6534 / IAM 12695 / TK-6)</name>
    <dbReference type="NCBI Taxonomy" id="608538"/>
    <lineage>
        <taxon>Bacteria</taxon>
        <taxon>Pseudomonadati</taxon>
        <taxon>Aquificota</taxon>
        <taxon>Aquificia</taxon>
        <taxon>Aquificales</taxon>
        <taxon>Aquificaceae</taxon>
        <taxon>Hydrogenobacter</taxon>
    </lineage>
</organism>